<sequence>HFRPLIKNAKVLLNGEVTGAEAAELVASGQIDAAVFVRPFIANPGLIESGYTDYPVHWPGDDGPPNLPSIPALYQGRCYCKYHPDFSSYVPVWRAKESSEDRTTSQFPLLATSWDSLPTSFRHLSVSQPSVRSEAKTRPTQASLPCPPPSRLPRSKVHPAPSLWHALFPLLHPFTDVTDVTSPMSPIPDVGKHKTKYMGRRCWAQGSPFSLLPVVSCGQDAPIPTAHDDLLAWSWNPAMFGIRTSREPERLSGTPAEPTPSFANSNNGLLPGALPTANETMSTLEWHTVSPPAWSTINEDVLLSTVRVGREPLTATRVGFNPNAPSPSLRPDSSSHTSF</sequence>
<feature type="region of interest" description="Disordered" evidence="1">
    <location>
        <begin position="317"/>
        <end position="339"/>
    </location>
</feature>
<organism evidence="2 3">
    <name type="scientific">Blyttiomyces helicus</name>
    <dbReference type="NCBI Taxonomy" id="388810"/>
    <lineage>
        <taxon>Eukaryota</taxon>
        <taxon>Fungi</taxon>
        <taxon>Fungi incertae sedis</taxon>
        <taxon>Chytridiomycota</taxon>
        <taxon>Chytridiomycota incertae sedis</taxon>
        <taxon>Chytridiomycetes</taxon>
        <taxon>Chytridiomycetes incertae sedis</taxon>
        <taxon>Blyttiomyces</taxon>
    </lineage>
</organism>
<protein>
    <recommendedName>
        <fullName evidence="4">NADH:flavin oxidoreductase/NADH oxidase N-terminal domain-containing protein</fullName>
    </recommendedName>
</protein>
<dbReference type="InterPro" id="IPR013785">
    <property type="entry name" value="Aldolase_TIM"/>
</dbReference>
<evidence type="ECO:0000313" key="2">
    <source>
        <dbReference type="EMBL" id="RKO83484.1"/>
    </source>
</evidence>
<evidence type="ECO:0000256" key="1">
    <source>
        <dbReference type="SAM" id="MobiDB-lite"/>
    </source>
</evidence>
<dbReference type="OrthoDB" id="72788at2759"/>
<keyword evidence="3" id="KW-1185">Reference proteome</keyword>
<evidence type="ECO:0000313" key="3">
    <source>
        <dbReference type="Proteomes" id="UP000269721"/>
    </source>
</evidence>
<accession>A0A4P9VV40</accession>
<dbReference type="AlphaFoldDB" id="A0A4P9VV40"/>
<feature type="non-terminal residue" evidence="2">
    <location>
        <position position="1"/>
    </location>
</feature>
<dbReference type="Proteomes" id="UP000269721">
    <property type="component" value="Unassembled WGS sequence"/>
</dbReference>
<feature type="region of interest" description="Disordered" evidence="1">
    <location>
        <begin position="128"/>
        <end position="152"/>
    </location>
</feature>
<dbReference type="Gene3D" id="3.20.20.70">
    <property type="entry name" value="Aldolase class I"/>
    <property type="match status" value="1"/>
</dbReference>
<gene>
    <name evidence="2" type="ORF">BDK51DRAFT_47217</name>
</gene>
<dbReference type="EMBL" id="ML001184">
    <property type="protein sequence ID" value="RKO83484.1"/>
    <property type="molecule type" value="Genomic_DNA"/>
</dbReference>
<evidence type="ECO:0008006" key="4">
    <source>
        <dbReference type="Google" id="ProtNLM"/>
    </source>
</evidence>
<reference evidence="3" key="1">
    <citation type="journal article" date="2018" name="Nat. Microbiol.">
        <title>Leveraging single-cell genomics to expand the fungal tree of life.</title>
        <authorList>
            <person name="Ahrendt S.R."/>
            <person name="Quandt C.A."/>
            <person name="Ciobanu D."/>
            <person name="Clum A."/>
            <person name="Salamov A."/>
            <person name="Andreopoulos B."/>
            <person name="Cheng J.F."/>
            <person name="Woyke T."/>
            <person name="Pelin A."/>
            <person name="Henrissat B."/>
            <person name="Reynolds N.K."/>
            <person name="Benny G.L."/>
            <person name="Smith M.E."/>
            <person name="James T.Y."/>
            <person name="Grigoriev I.V."/>
        </authorList>
    </citation>
    <scope>NUCLEOTIDE SEQUENCE [LARGE SCALE GENOMIC DNA]</scope>
</reference>
<name>A0A4P9VV40_9FUNG</name>
<proteinExistence type="predicted"/>